<dbReference type="EMBL" id="DSJT01000023">
    <property type="protein sequence ID" value="HEF87441.1"/>
    <property type="molecule type" value="Genomic_DNA"/>
</dbReference>
<reference evidence="2" key="1">
    <citation type="journal article" date="2020" name="mSystems">
        <title>Genome- and Community-Level Interaction Insights into Carbon Utilization and Element Cycling Functions of Hydrothermarchaeota in Hydrothermal Sediment.</title>
        <authorList>
            <person name="Zhou Z."/>
            <person name="Liu Y."/>
            <person name="Xu W."/>
            <person name="Pan J."/>
            <person name="Luo Z.H."/>
            <person name="Li M."/>
        </authorList>
    </citation>
    <scope>NUCLEOTIDE SEQUENCE [LARGE SCALE GENOMIC DNA]</scope>
    <source>
        <strain evidence="2">SpSt-23</strain>
    </source>
</reference>
<accession>A0A7C2FEI2</accession>
<feature type="domain" description="NAD-dependent epimerase/dehydratase" evidence="1">
    <location>
        <begin position="5"/>
        <end position="31"/>
    </location>
</feature>
<name>A0A7C2FEI2_9CREN</name>
<dbReference type="InterPro" id="IPR036291">
    <property type="entry name" value="NAD(P)-bd_dom_sf"/>
</dbReference>
<dbReference type="AlphaFoldDB" id="A0A7C2FEI2"/>
<comment type="caution">
    <text evidence="2">The sequence shown here is derived from an EMBL/GenBank/DDBJ whole genome shotgun (WGS) entry which is preliminary data.</text>
</comment>
<dbReference type="SUPFAM" id="SSF51735">
    <property type="entry name" value="NAD(P)-binding Rossmann-fold domains"/>
    <property type="match status" value="1"/>
</dbReference>
<sequence>MAVRITVTGASGFLGSYVTDNLVNKGYTLRGNLSHPWEKAGLIG</sequence>
<proteinExistence type="predicted"/>
<gene>
    <name evidence="2" type="ORF">ENP55_03975</name>
</gene>
<dbReference type="Pfam" id="PF01370">
    <property type="entry name" value="Epimerase"/>
    <property type="match status" value="1"/>
</dbReference>
<evidence type="ECO:0000313" key="2">
    <source>
        <dbReference type="EMBL" id="HEF87441.1"/>
    </source>
</evidence>
<dbReference type="Gene3D" id="3.40.50.720">
    <property type="entry name" value="NAD(P)-binding Rossmann-like Domain"/>
    <property type="match status" value="1"/>
</dbReference>
<organism evidence="2">
    <name type="scientific">Thermosphaera aggregans</name>
    <dbReference type="NCBI Taxonomy" id="54254"/>
    <lineage>
        <taxon>Archaea</taxon>
        <taxon>Thermoproteota</taxon>
        <taxon>Thermoprotei</taxon>
        <taxon>Desulfurococcales</taxon>
        <taxon>Desulfurococcaceae</taxon>
        <taxon>Thermosphaera</taxon>
    </lineage>
</organism>
<dbReference type="InterPro" id="IPR001509">
    <property type="entry name" value="Epimerase_deHydtase"/>
</dbReference>
<protein>
    <submittedName>
        <fullName evidence="2">NAD(P)-dependent oxidoreductase</fullName>
    </submittedName>
</protein>
<evidence type="ECO:0000259" key="1">
    <source>
        <dbReference type="Pfam" id="PF01370"/>
    </source>
</evidence>